<dbReference type="AlphaFoldDB" id="A0A329R8C4"/>
<name>A0A329R8C4_9STRA</name>
<accession>A0A329R8C4</accession>
<sequence length="173" mass="18655">MSHDPGDLLTVTNRSRAVARLRSQSRRHAVASLSTAARINEGTRIPSANHSHAGSRRLGTAVICCIGGSATDITSITLSPTSVEQAVVEIFADVSRETVLGYDDRSIHHNVGEILPGGVSILLRELPIDERDKFVDIGVGLGNVIAQVVLQTKVYRAIGIDRTKTFCEQAWTQ</sequence>
<evidence type="ECO:0000313" key="1">
    <source>
        <dbReference type="EMBL" id="RAW20670.1"/>
    </source>
</evidence>
<proteinExistence type="predicted"/>
<dbReference type="OrthoDB" id="113908at2759"/>
<dbReference type="Proteomes" id="UP000251314">
    <property type="component" value="Unassembled WGS sequence"/>
</dbReference>
<dbReference type="Pfam" id="PF08123">
    <property type="entry name" value="DOT1"/>
    <property type="match status" value="1"/>
</dbReference>
<protein>
    <submittedName>
        <fullName evidence="1">Uncharacterized protein</fullName>
    </submittedName>
</protein>
<dbReference type="GO" id="GO:0031151">
    <property type="term" value="F:histone H3K79 methyltransferase activity"/>
    <property type="evidence" value="ECO:0007669"/>
    <property type="project" value="InterPro"/>
</dbReference>
<dbReference type="InterPro" id="IPR025789">
    <property type="entry name" value="DOT1_dom"/>
</dbReference>
<reference evidence="1 2" key="1">
    <citation type="submission" date="2018-01" db="EMBL/GenBank/DDBJ databases">
        <title>Draft genome of the strawberry crown rot pathogen Phytophthora cactorum.</title>
        <authorList>
            <person name="Armitage A.D."/>
            <person name="Lysoe E."/>
            <person name="Nellist C.F."/>
            <person name="Harrison R.J."/>
            <person name="Brurberg M.B."/>
        </authorList>
    </citation>
    <scope>NUCLEOTIDE SEQUENCE [LARGE SCALE GENOMIC DNA]</scope>
    <source>
        <strain evidence="1 2">10300</strain>
    </source>
</reference>
<comment type="caution">
    <text evidence="1">The sequence shown here is derived from an EMBL/GenBank/DDBJ whole genome shotgun (WGS) entry which is preliminary data.</text>
</comment>
<dbReference type="SUPFAM" id="SSF53335">
    <property type="entry name" value="S-adenosyl-L-methionine-dependent methyltransferases"/>
    <property type="match status" value="1"/>
</dbReference>
<keyword evidence="2" id="KW-1185">Reference proteome</keyword>
<evidence type="ECO:0000313" key="2">
    <source>
        <dbReference type="Proteomes" id="UP000251314"/>
    </source>
</evidence>
<gene>
    <name evidence="1" type="ORF">PC110_g22887</name>
</gene>
<dbReference type="EMBL" id="MJFZ01002532">
    <property type="protein sequence ID" value="RAW20670.1"/>
    <property type="molecule type" value="Genomic_DNA"/>
</dbReference>
<organism evidence="1 2">
    <name type="scientific">Phytophthora cactorum</name>
    <dbReference type="NCBI Taxonomy" id="29920"/>
    <lineage>
        <taxon>Eukaryota</taxon>
        <taxon>Sar</taxon>
        <taxon>Stramenopiles</taxon>
        <taxon>Oomycota</taxon>
        <taxon>Peronosporomycetes</taxon>
        <taxon>Peronosporales</taxon>
        <taxon>Peronosporaceae</taxon>
        <taxon>Phytophthora</taxon>
    </lineage>
</organism>
<dbReference type="Gene3D" id="3.40.50.150">
    <property type="entry name" value="Vaccinia Virus protein VP39"/>
    <property type="match status" value="1"/>
</dbReference>
<dbReference type="InterPro" id="IPR029063">
    <property type="entry name" value="SAM-dependent_MTases_sf"/>
</dbReference>
<dbReference type="VEuPathDB" id="FungiDB:PC110_g22887"/>